<dbReference type="Gene3D" id="2.60.40.150">
    <property type="entry name" value="C2 domain"/>
    <property type="match status" value="1"/>
</dbReference>
<proteinExistence type="predicted"/>
<feature type="compositionally biased region" description="Basic and acidic residues" evidence="1">
    <location>
        <begin position="91"/>
        <end position="104"/>
    </location>
</feature>
<dbReference type="CDD" id="cd00275">
    <property type="entry name" value="C2_PLC_like"/>
    <property type="match status" value="1"/>
</dbReference>
<gene>
    <name evidence="2" type="ORF">X975_09598</name>
</gene>
<name>A0A087UXB2_STEMI</name>
<reference evidence="2 3" key="1">
    <citation type="submission" date="2013-11" db="EMBL/GenBank/DDBJ databases">
        <title>Genome sequencing of Stegodyphus mimosarum.</title>
        <authorList>
            <person name="Bechsgaard J."/>
        </authorList>
    </citation>
    <scope>NUCLEOTIDE SEQUENCE [LARGE SCALE GENOMIC DNA]</scope>
</reference>
<evidence type="ECO:0000313" key="2">
    <source>
        <dbReference type="EMBL" id="KFM82001.1"/>
    </source>
</evidence>
<organism evidence="2 3">
    <name type="scientific">Stegodyphus mimosarum</name>
    <name type="common">African social velvet spider</name>
    <dbReference type="NCBI Taxonomy" id="407821"/>
    <lineage>
        <taxon>Eukaryota</taxon>
        <taxon>Metazoa</taxon>
        <taxon>Ecdysozoa</taxon>
        <taxon>Arthropoda</taxon>
        <taxon>Chelicerata</taxon>
        <taxon>Arachnida</taxon>
        <taxon>Araneae</taxon>
        <taxon>Araneomorphae</taxon>
        <taxon>Entelegynae</taxon>
        <taxon>Eresoidea</taxon>
        <taxon>Eresidae</taxon>
        <taxon>Stegodyphus</taxon>
    </lineage>
</organism>
<sequence>MFGDPNFLAQAAYPVTCLRTGYRSVALKNEYSEELELACLLVHIDIQYHHGDEADSSRFLQQSRHQSHEVLQRIEDQDALTDEAGAPFMQNEEHFSKYQDRSQI</sequence>
<evidence type="ECO:0000256" key="1">
    <source>
        <dbReference type="SAM" id="MobiDB-lite"/>
    </source>
</evidence>
<evidence type="ECO:0000313" key="3">
    <source>
        <dbReference type="Proteomes" id="UP000054359"/>
    </source>
</evidence>
<dbReference type="AlphaFoldDB" id="A0A087UXB2"/>
<dbReference type="EMBL" id="KK122141">
    <property type="protein sequence ID" value="KFM82001.1"/>
    <property type="molecule type" value="Genomic_DNA"/>
</dbReference>
<feature type="non-terminal residue" evidence="2">
    <location>
        <position position="104"/>
    </location>
</feature>
<dbReference type="InterPro" id="IPR035892">
    <property type="entry name" value="C2_domain_sf"/>
</dbReference>
<feature type="region of interest" description="Disordered" evidence="1">
    <location>
        <begin position="81"/>
        <end position="104"/>
    </location>
</feature>
<keyword evidence="3" id="KW-1185">Reference proteome</keyword>
<dbReference type="Proteomes" id="UP000054359">
    <property type="component" value="Unassembled WGS sequence"/>
</dbReference>
<protein>
    <submittedName>
        <fullName evidence="2">1-phosphatidylinositol-4,5-bisphosphate phosphodiesterase gamma-1</fullName>
    </submittedName>
</protein>
<dbReference type="OrthoDB" id="6416251at2759"/>
<dbReference type="STRING" id="407821.A0A087UXB2"/>
<accession>A0A087UXB2</accession>